<evidence type="ECO:0000256" key="6">
    <source>
        <dbReference type="ARBA" id="ARBA00022729"/>
    </source>
</evidence>
<protein>
    <recommendedName>
        <fullName evidence="12">Sphingomyelin phosphodiesterase</fullName>
        <ecNumber evidence="12">3.1.4.12</ecNumber>
    </recommendedName>
</protein>
<dbReference type="PIRSF" id="PIRSF000948">
    <property type="entry name" value="Sphingomy_PDE"/>
    <property type="match status" value="1"/>
</dbReference>
<accession>A0ABR0A053</accession>
<evidence type="ECO:0000256" key="8">
    <source>
        <dbReference type="ARBA" id="ARBA00022833"/>
    </source>
</evidence>
<feature type="domain" description="Saposin B-type" evidence="14">
    <location>
        <begin position="32"/>
        <end position="116"/>
    </location>
</feature>
<keyword evidence="10" id="KW-0325">Glycoprotein</keyword>
<dbReference type="InterPro" id="IPR004843">
    <property type="entry name" value="Calcineurin-like_PHP"/>
</dbReference>
<evidence type="ECO:0000256" key="11">
    <source>
        <dbReference type="ARBA" id="ARBA00047268"/>
    </source>
</evidence>
<evidence type="ECO:0000313" key="16">
    <source>
        <dbReference type="Proteomes" id="UP001234178"/>
    </source>
</evidence>
<feature type="signal peptide" evidence="13">
    <location>
        <begin position="1"/>
        <end position="17"/>
    </location>
</feature>
<evidence type="ECO:0000256" key="2">
    <source>
        <dbReference type="ARBA" id="ARBA00004613"/>
    </source>
</evidence>
<name>A0ABR0A053_9CRUS</name>
<evidence type="ECO:0000256" key="10">
    <source>
        <dbReference type="ARBA" id="ARBA00023180"/>
    </source>
</evidence>
<evidence type="ECO:0000256" key="9">
    <source>
        <dbReference type="ARBA" id="ARBA00023157"/>
    </source>
</evidence>
<comment type="caution">
    <text evidence="15">The sequence shown here is derived from an EMBL/GenBank/DDBJ whole genome shotgun (WGS) entry which is preliminary data.</text>
</comment>
<keyword evidence="7 12" id="KW-0378">Hydrolase</keyword>
<dbReference type="EMBL" id="JAOYFB010000036">
    <property type="protein sequence ID" value="KAK4018538.1"/>
    <property type="molecule type" value="Genomic_DNA"/>
</dbReference>
<comment type="similarity">
    <text evidence="3 12">Belongs to the acid sphingomyelinase family.</text>
</comment>
<comment type="function">
    <text evidence="12">Converts sphingomyelin to ceramide.</text>
</comment>
<keyword evidence="8" id="KW-0862">Zinc</keyword>
<dbReference type="CDD" id="cd00842">
    <property type="entry name" value="MPP_ASMase"/>
    <property type="match status" value="1"/>
</dbReference>
<dbReference type="InterPro" id="IPR045473">
    <property type="entry name" value="ASM_C"/>
</dbReference>
<keyword evidence="6 13" id="KW-0732">Signal</keyword>
<dbReference type="PANTHER" id="PTHR10340:SF29">
    <property type="entry name" value="SPHINGOMYELIN PHOSPHODIESTERASE"/>
    <property type="match status" value="1"/>
</dbReference>
<evidence type="ECO:0000256" key="12">
    <source>
        <dbReference type="PIRNR" id="PIRNR000948"/>
    </source>
</evidence>
<comment type="catalytic activity">
    <reaction evidence="11">
        <text>a sphingomyelin + H2O = phosphocholine + an N-acylsphing-4-enine + H(+)</text>
        <dbReference type="Rhea" id="RHEA:19253"/>
        <dbReference type="ChEBI" id="CHEBI:15377"/>
        <dbReference type="ChEBI" id="CHEBI:15378"/>
        <dbReference type="ChEBI" id="CHEBI:17636"/>
        <dbReference type="ChEBI" id="CHEBI:52639"/>
        <dbReference type="ChEBI" id="CHEBI:295975"/>
        <dbReference type="EC" id="3.1.4.12"/>
    </reaction>
    <physiologicalReaction direction="left-to-right" evidence="11">
        <dbReference type="Rhea" id="RHEA:19254"/>
    </physiologicalReaction>
</comment>
<gene>
    <name evidence="15" type="ORF">OUZ56_000588</name>
</gene>
<keyword evidence="12" id="KW-0326">Glycosidase</keyword>
<evidence type="ECO:0000256" key="3">
    <source>
        <dbReference type="ARBA" id="ARBA00008234"/>
    </source>
</evidence>
<reference evidence="15 16" key="1">
    <citation type="journal article" date="2023" name="Nucleic Acids Res.">
        <title>The hologenome of Daphnia magna reveals possible DNA methylation and microbiome-mediated evolution of the host genome.</title>
        <authorList>
            <person name="Chaturvedi A."/>
            <person name="Li X."/>
            <person name="Dhandapani V."/>
            <person name="Marshall H."/>
            <person name="Kissane S."/>
            <person name="Cuenca-Cambronero M."/>
            <person name="Asole G."/>
            <person name="Calvet F."/>
            <person name="Ruiz-Romero M."/>
            <person name="Marangio P."/>
            <person name="Guigo R."/>
            <person name="Rago D."/>
            <person name="Mirbahai L."/>
            <person name="Eastwood N."/>
            <person name="Colbourne J.K."/>
            <person name="Zhou J."/>
            <person name="Mallon E."/>
            <person name="Orsini L."/>
        </authorList>
    </citation>
    <scope>NUCLEOTIDE SEQUENCE [LARGE SCALE GENOMIC DNA]</scope>
    <source>
        <strain evidence="15">LRV0_1</strain>
    </source>
</reference>
<evidence type="ECO:0000256" key="5">
    <source>
        <dbReference type="ARBA" id="ARBA00022723"/>
    </source>
</evidence>
<evidence type="ECO:0000259" key="14">
    <source>
        <dbReference type="PROSITE" id="PS50015"/>
    </source>
</evidence>
<sequence>MRSFLFILVICLPGFLGVPVEYSHVESTAGKGLINCALCNSIISDIFLGFQNGQTDEEISAGIGQRCETLNLYNFKVCNGTAAIAMPTIRYIYSLGVIEGNICGMLLQTENCGFSDPGVLEWSVAPSSVPKPPVTEPALPPTGSPTLKVLHLSDIHWDPEYLEGSNAVCGDPLCCRASSGEVVNATDAAGYWGDRRDCDLPWRTVEKAVAHMAQQHPDTAYIIWTGDLTPHDTWSTDKDENLMIIDRLMTLIQQYFPTVPVYPTLGNHESHPVNTFAPPEITDVEFNTAWLYDEADRQWARWLPADVSSSVRYGGYYTALAQPGLRIVSMNMNYCYIFNYWTYYKSQDPASILTWLNQVLEDAELAGEKVHILSHIPPGNLDCWTIFSREFAKIINRFESTVAAQFYGHTHNDEYKIFYDLEELNRPINIAFVAPSLTTSSDNPGYRIYTVDGQRPGSTWAVLDHSSWIMNLTVANAQDPSIDPVWFELYQAKRDYALTDLSPRSMDAFYQQLVTDDALFQMYFEHYYKKSEERLEKGCDIDCRTKLLCFIVTTDPLDQSRCQNISQLLNQHPEF</sequence>
<keyword evidence="9" id="KW-1015">Disulfide bond</keyword>
<organism evidence="15 16">
    <name type="scientific">Daphnia magna</name>
    <dbReference type="NCBI Taxonomy" id="35525"/>
    <lineage>
        <taxon>Eukaryota</taxon>
        <taxon>Metazoa</taxon>
        <taxon>Ecdysozoa</taxon>
        <taxon>Arthropoda</taxon>
        <taxon>Crustacea</taxon>
        <taxon>Branchiopoda</taxon>
        <taxon>Diplostraca</taxon>
        <taxon>Cladocera</taxon>
        <taxon>Anomopoda</taxon>
        <taxon>Daphniidae</taxon>
        <taxon>Daphnia</taxon>
    </lineage>
</organism>
<evidence type="ECO:0000313" key="15">
    <source>
        <dbReference type="EMBL" id="KAK4018538.1"/>
    </source>
</evidence>
<dbReference type="Pfam" id="PF19272">
    <property type="entry name" value="ASMase_C"/>
    <property type="match status" value="1"/>
</dbReference>
<dbReference type="InterPro" id="IPR011160">
    <property type="entry name" value="Sphingomy_PDE"/>
</dbReference>
<dbReference type="PROSITE" id="PS50015">
    <property type="entry name" value="SAP_B"/>
    <property type="match status" value="1"/>
</dbReference>
<comment type="subcellular location">
    <subcellularLocation>
        <location evidence="2">Secreted</location>
    </subcellularLocation>
</comment>
<dbReference type="Gene3D" id="3.60.21.10">
    <property type="match status" value="1"/>
</dbReference>
<keyword evidence="5" id="KW-0479">Metal-binding</keyword>
<dbReference type="InterPro" id="IPR029052">
    <property type="entry name" value="Metallo-depent_PP-like"/>
</dbReference>
<dbReference type="Proteomes" id="UP001234178">
    <property type="component" value="Unassembled WGS sequence"/>
</dbReference>
<dbReference type="Pfam" id="PF00149">
    <property type="entry name" value="Metallophos"/>
    <property type="match status" value="1"/>
</dbReference>
<evidence type="ECO:0000256" key="13">
    <source>
        <dbReference type="SAM" id="SignalP"/>
    </source>
</evidence>
<keyword evidence="4" id="KW-0964">Secreted</keyword>
<evidence type="ECO:0000256" key="1">
    <source>
        <dbReference type="ARBA" id="ARBA00001947"/>
    </source>
</evidence>
<dbReference type="InterPro" id="IPR008139">
    <property type="entry name" value="SaposinB_dom"/>
</dbReference>
<dbReference type="InterPro" id="IPR041805">
    <property type="entry name" value="ASMase/PPN1_MPP"/>
</dbReference>
<dbReference type="EC" id="3.1.4.12" evidence="12"/>
<proteinExistence type="inferred from homology"/>
<evidence type="ECO:0000256" key="7">
    <source>
        <dbReference type="ARBA" id="ARBA00022801"/>
    </source>
</evidence>
<dbReference type="PANTHER" id="PTHR10340">
    <property type="entry name" value="SPHINGOMYELIN PHOSPHODIESTERASE"/>
    <property type="match status" value="1"/>
</dbReference>
<dbReference type="SUPFAM" id="SSF56300">
    <property type="entry name" value="Metallo-dependent phosphatases"/>
    <property type="match status" value="1"/>
</dbReference>
<comment type="cofactor">
    <cofactor evidence="1">
        <name>Zn(2+)</name>
        <dbReference type="ChEBI" id="CHEBI:29105"/>
    </cofactor>
</comment>
<evidence type="ECO:0000256" key="4">
    <source>
        <dbReference type="ARBA" id="ARBA00022525"/>
    </source>
</evidence>
<feature type="chain" id="PRO_5046027529" description="Sphingomyelin phosphodiesterase" evidence="13">
    <location>
        <begin position="18"/>
        <end position="575"/>
    </location>
</feature>
<keyword evidence="16" id="KW-1185">Reference proteome</keyword>